<gene>
    <name evidence="8" type="ORF">RchiOBHm_Chr3g0448251</name>
</gene>
<dbReference type="InterPro" id="IPR019734">
    <property type="entry name" value="TPR_rpt"/>
</dbReference>
<dbReference type="GO" id="GO:0032977">
    <property type="term" value="F:membrane insertase activity"/>
    <property type="evidence" value="ECO:0007669"/>
    <property type="project" value="InterPro"/>
</dbReference>
<comment type="caution">
    <text evidence="8">The sequence shown here is derived from an EMBL/GenBank/DDBJ whole genome shotgun (WGS) entry which is preliminary data.</text>
</comment>
<dbReference type="SUPFAM" id="SSF48452">
    <property type="entry name" value="TPR-like"/>
    <property type="match status" value="1"/>
</dbReference>
<feature type="compositionally biased region" description="Basic and acidic residues" evidence="6">
    <location>
        <begin position="335"/>
        <end position="346"/>
    </location>
</feature>
<evidence type="ECO:0000313" key="8">
    <source>
        <dbReference type="EMBL" id="PRQ41569.1"/>
    </source>
</evidence>
<dbReference type="Pfam" id="PF13181">
    <property type="entry name" value="TPR_8"/>
    <property type="match status" value="1"/>
</dbReference>
<evidence type="ECO:0000256" key="4">
    <source>
        <dbReference type="ARBA" id="ARBA00022989"/>
    </source>
</evidence>
<dbReference type="PANTHER" id="PTHR12428">
    <property type="entry name" value="OXA1"/>
    <property type="match status" value="1"/>
</dbReference>
<evidence type="ECO:0000256" key="5">
    <source>
        <dbReference type="ARBA" id="ARBA00023136"/>
    </source>
</evidence>
<evidence type="ECO:0000256" key="2">
    <source>
        <dbReference type="ARBA" id="ARBA00010583"/>
    </source>
</evidence>
<protein>
    <submittedName>
        <fullName evidence="8">Putative membrane insertase OXA1/ALB3/YidC, tetratricopeptide-like helical domain-containing protein</fullName>
    </submittedName>
</protein>
<dbReference type="AlphaFoldDB" id="A0A2P6R5A8"/>
<dbReference type="EMBL" id="PDCK01000041">
    <property type="protein sequence ID" value="PRQ41569.1"/>
    <property type="molecule type" value="Genomic_DNA"/>
</dbReference>
<dbReference type="STRING" id="74649.A0A2P6R5A8"/>
<evidence type="ECO:0000256" key="7">
    <source>
        <dbReference type="SAM" id="Phobius"/>
    </source>
</evidence>
<organism evidence="8 9">
    <name type="scientific">Rosa chinensis</name>
    <name type="common">China rose</name>
    <dbReference type="NCBI Taxonomy" id="74649"/>
    <lineage>
        <taxon>Eukaryota</taxon>
        <taxon>Viridiplantae</taxon>
        <taxon>Streptophyta</taxon>
        <taxon>Embryophyta</taxon>
        <taxon>Tracheophyta</taxon>
        <taxon>Spermatophyta</taxon>
        <taxon>Magnoliopsida</taxon>
        <taxon>eudicotyledons</taxon>
        <taxon>Gunneridae</taxon>
        <taxon>Pentapetalae</taxon>
        <taxon>rosids</taxon>
        <taxon>fabids</taxon>
        <taxon>Rosales</taxon>
        <taxon>Rosaceae</taxon>
        <taxon>Rosoideae</taxon>
        <taxon>Rosoideae incertae sedis</taxon>
        <taxon>Rosa</taxon>
    </lineage>
</organism>
<name>A0A2P6R5A8_ROSCH</name>
<dbReference type="InterPro" id="IPR011990">
    <property type="entry name" value="TPR-like_helical_dom_sf"/>
</dbReference>
<evidence type="ECO:0000256" key="6">
    <source>
        <dbReference type="SAM" id="MobiDB-lite"/>
    </source>
</evidence>
<keyword evidence="4 7" id="KW-1133">Transmembrane helix</keyword>
<dbReference type="GO" id="GO:0005743">
    <property type="term" value="C:mitochondrial inner membrane"/>
    <property type="evidence" value="ECO:0007669"/>
    <property type="project" value="TreeGrafter"/>
</dbReference>
<feature type="transmembrane region" description="Helical" evidence="7">
    <location>
        <begin position="246"/>
        <end position="263"/>
    </location>
</feature>
<dbReference type="InterPro" id="IPR001708">
    <property type="entry name" value="YidC/ALB3/OXA1/COX18"/>
</dbReference>
<keyword evidence="9" id="KW-1185">Reference proteome</keyword>
<dbReference type="SMART" id="SM00028">
    <property type="entry name" value="TPR"/>
    <property type="match status" value="3"/>
</dbReference>
<dbReference type="GO" id="GO:0032979">
    <property type="term" value="P:protein insertion into mitochondrial inner membrane from matrix"/>
    <property type="evidence" value="ECO:0007669"/>
    <property type="project" value="TreeGrafter"/>
</dbReference>
<comment type="subcellular location">
    <subcellularLocation>
        <location evidence="1">Membrane</location>
        <topology evidence="1">Multi-pass membrane protein</topology>
    </subcellularLocation>
</comment>
<comment type="similarity">
    <text evidence="2">Belongs to the OXA1/ALB3/YidC (TC 2.A.9.2) family.</text>
</comment>
<feature type="region of interest" description="Disordered" evidence="6">
    <location>
        <begin position="331"/>
        <end position="351"/>
    </location>
</feature>
<feature type="transmembrane region" description="Helical" evidence="7">
    <location>
        <begin position="191"/>
        <end position="210"/>
    </location>
</feature>
<dbReference type="CDD" id="cd20069">
    <property type="entry name" value="5TM_Oxa1-like"/>
    <property type="match status" value="1"/>
</dbReference>
<evidence type="ECO:0000313" key="9">
    <source>
        <dbReference type="Proteomes" id="UP000238479"/>
    </source>
</evidence>
<dbReference type="OrthoDB" id="2148490at2759"/>
<dbReference type="OMA" id="FPEATVC"/>
<evidence type="ECO:0000256" key="1">
    <source>
        <dbReference type="ARBA" id="ARBA00004141"/>
    </source>
</evidence>
<accession>A0A2P6R5A8</accession>
<reference evidence="8 9" key="1">
    <citation type="journal article" date="2018" name="Nat. Genet.">
        <title>The Rosa genome provides new insights in the design of modern roses.</title>
        <authorList>
            <person name="Bendahmane M."/>
        </authorList>
    </citation>
    <scope>NUCLEOTIDE SEQUENCE [LARGE SCALE GENOMIC DNA]</scope>
    <source>
        <strain evidence="9">cv. Old Blush</strain>
    </source>
</reference>
<feature type="transmembrane region" description="Helical" evidence="7">
    <location>
        <begin position="284"/>
        <end position="309"/>
    </location>
</feature>
<dbReference type="Gramene" id="PRQ41569">
    <property type="protein sequence ID" value="PRQ41569"/>
    <property type="gene ID" value="RchiOBHm_Chr3g0448251"/>
</dbReference>
<proteinExistence type="inferred from homology"/>
<evidence type="ECO:0000256" key="3">
    <source>
        <dbReference type="ARBA" id="ARBA00022692"/>
    </source>
</evidence>
<keyword evidence="5 7" id="KW-0472">Membrane</keyword>
<dbReference type="Proteomes" id="UP000238479">
    <property type="component" value="Chromosome 3"/>
</dbReference>
<sequence length="553" mass="61732">MATSSKLFRRLRPSFNFLPALSHSRQFHLLSNPIPIPIPKSNSNTHLRNAFAFNQTLASSHSRFFSSASPDESDFGRFGGDSDSATQFEVLDFGATASGEESLLPVQGLISVLDHFHELTGLPWWIVIASSTVAMRVALLPLLIVQLKKLKRIGELSPKLPPPLPPMFSGKSYTDHISVFRKERREIGCPSFLWFLAYFSVQIPCFFLWLTTIRRMSLDNHPGFDCGGTLWFQNLSELPHGVSGPIFPLLIAGLHYANVQISFKASSLKTMKGVFGTLAKYYKYYLNFITLPLFFIGYNIPQGSLVYWVTNSSISVIQQLALKDPAVRAKLGLPDNDRPTETENSEKLGIPELSPLASPTKMKKISLQNLSPKELVNLSIQVLSEGDKERALPLLGLALEKDPEYVRALIVMGQTLLQKELHAEATKYLERAITKLFSTGVPTRVEDIDNLILASQWTGVAYIRQGKFTEGIVHLDRIAQLKEPDDPKSKAHYFDGLLMLASALSNVGRKDEALKHLRLAAAYNPAYNEYVEQCENEDDGLVSDLASSRRSDY</sequence>
<feature type="transmembrane region" description="Helical" evidence="7">
    <location>
        <begin position="122"/>
        <end position="145"/>
    </location>
</feature>
<dbReference type="Gene3D" id="1.25.40.10">
    <property type="entry name" value="Tetratricopeptide repeat domain"/>
    <property type="match status" value="1"/>
</dbReference>
<dbReference type="PANTHER" id="PTHR12428:SF65">
    <property type="entry name" value="CYTOCHROME C OXIDASE ASSEMBLY PROTEIN COX18, MITOCHONDRIAL"/>
    <property type="match status" value="1"/>
</dbReference>
<keyword evidence="3 7" id="KW-0812">Transmembrane</keyword>